<feature type="transmembrane region" description="Helical" evidence="6">
    <location>
        <begin position="115"/>
        <end position="136"/>
    </location>
</feature>
<name>B9M1B1_GEODF</name>
<dbReference type="GO" id="GO:0005886">
    <property type="term" value="C:plasma membrane"/>
    <property type="evidence" value="ECO:0007669"/>
    <property type="project" value="UniProtKB-SubCell"/>
</dbReference>
<dbReference type="HOGENOM" id="CLU_079569_3_1_7"/>
<evidence type="ECO:0000256" key="1">
    <source>
        <dbReference type="ARBA" id="ARBA00004651"/>
    </source>
</evidence>
<proteinExistence type="predicted"/>
<evidence type="ECO:0000256" key="2">
    <source>
        <dbReference type="ARBA" id="ARBA00022475"/>
    </source>
</evidence>
<evidence type="ECO:0000256" key="6">
    <source>
        <dbReference type="SAM" id="Phobius"/>
    </source>
</evidence>
<gene>
    <name evidence="7" type="ordered locus">Geob_0819</name>
</gene>
<comment type="subcellular location">
    <subcellularLocation>
        <location evidence="1">Cell membrane</location>
        <topology evidence="1">Multi-pass membrane protein</topology>
    </subcellularLocation>
</comment>
<keyword evidence="5 6" id="KW-0472">Membrane</keyword>
<evidence type="ECO:0000313" key="7">
    <source>
        <dbReference type="EMBL" id="ACM19181.1"/>
    </source>
</evidence>
<keyword evidence="3 6" id="KW-0812">Transmembrane</keyword>
<reference evidence="7 8" key="1">
    <citation type="submission" date="2009-01" db="EMBL/GenBank/DDBJ databases">
        <title>Complete sequence of Geobacter sp. FRC-32.</title>
        <authorList>
            <consortium name="US DOE Joint Genome Institute"/>
            <person name="Lucas S."/>
            <person name="Copeland A."/>
            <person name="Lapidus A."/>
            <person name="Glavina del Rio T."/>
            <person name="Dalin E."/>
            <person name="Tice H."/>
            <person name="Bruce D."/>
            <person name="Goodwin L."/>
            <person name="Pitluck S."/>
            <person name="Saunders E."/>
            <person name="Brettin T."/>
            <person name="Detter J.C."/>
            <person name="Han C."/>
            <person name="Larimer F."/>
            <person name="Land M."/>
            <person name="Hauser L."/>
            <person name="Kyrpides N."/>
            <person name="Ovchinnikova G."/>
            <person name="Kostka J."/>
            <person name="Richardson P."/>
        </authorList>
    </citation>
    <scope>NUCLEOTIDE SEQUENCE [LARGE SCALE GENOMIC DNA]</scope>
    <source>
        <strain evidence="8">DSM 22248 / JCM 15807 / FRC-32</strain>
    </source>
</reference>
<dbReference type="PIRSF" id="PIRSF006324">
    <property type="entry name" value="LeuE"/>
    <property type="match status" value="1"/>
</dbReference>
<feature type="transmembrane region" description="Helical" evidence="6">
    <location>
        <begin position="68"/>
        <end position="86"/>
    </location>
</feature>
<dbReference type="EMBL" id="CP001390">
    <property type="protein sequence ID" value="ACM19181.1"/>
    <property type="molecule type" value="Genomic_DNA"/>
</dbReference>
<feature type="transmembrane region" description="Helical" evidence="6">
    <location>
        <begin position="185"/>
        <end position="203"/>
    </location>
</feature>
<dbReference type="AlphaFoldDB" id="B9M1B1"/>
<dbReference type="STRING" id="316067.Geob_0819"/>
<dbReference type="Pfam" id="PF01810">
    <property type="entry name" value="LysE"/>
    <property type="match status" value="1"/>
</dbReference>
<feature type="transmembrane region" description="Helical" evidence="6">
    <location>
        <begin position="38"/>
        <end position="62"/>
    </location>
</feature>
<evidence type="ECO:0000313" key="8">
    <source>
        <dbReference type="Proteomes" id="UP000007721"/>
    </source>
</evidence>
<keyword evidence="8" id="KW-1185">Reference proteome</keyword>
<dbReference type="KEGG" id="geo:Geob_0819"/>
<dbReference type="eggNOG" id="COG1280">
    <property type="taxonomic scope" value="Bacteria"/>
</dbReference>
<dbReference type="PANTHER" id="PTHR30086:SF20">
    <property type="entry name" value="ARGININE EXPORTER PROTEIN ARGO-RELATED"/>
    <property type="match status" value="1"/>
</dbReference>
<dbReference type="InterPro" id="IPR001123">
    <property type="entry name" value="LeuE-type"/>
</dbReference>
<dbReference type="PANTHER" id="PTHR30086">
    <property type="entry name" value="ARGININE EXPORTER PROTEIN ARGO"/>
    <property type="match status" value="1"/>
</dbReference>
<dbReference type="GO" id="GO:0015171">
    <property type="term" value="F:amino acid transmembrane transporter activity"/>
    <property type="evidence" value="ECO:0007669"/>
    <property type="project" value="TreeGrafter"/>
</dbReference>
<keyword evidence="4 6" id="KW-1133">Transmembrane helix</keyword>
<dbReference type="OrthoDB" id="9807053at2"/>
<keyword evidence="2" id="KW-1003">Cell membrane</keyword>
<evidence type="ECO:0000256" key="5">
    <source>
        <dbReference type="ARBA" id="ARBA00023136"/>
    </source>
</evidence>
<dbReference type="RefSeq" id="WP_012645910.1">
    <property type="nucleotide sequence ID" value="NC_011979.1"/>
</dbReference>
<sequence length="208" mass="22338">MTNIFLFLTASILLTLAPGPDNIYILTRGIAQGRNAALAAAFGFTTGLIGHTMVVAFGLAAVIRSSDLLFGVIKFAGAGYLLYLGYRTLRNREPLIVSDTTDQSSGLRRVYCQSVLANLLNPKVSLFFLSFLPQFIQPTLGHGELQALALGGLFMLETLVIFCLIALCSGNLGKWLRKRPAVSRHLNSAAGVTFIGIGLSLAFSERNA</sequence>
<evidence type="ECO:0000256" key="3">
    <source>
        <dbReference type="ARBA" id="ARBA00022692"/>
    </source>
</evidence>
<protein>
    <submittedName>
        <fullName evidence="7">Transporter, RhtB family</fullName>
    </submittedName>
</protein>
<dbReference type="Proteomes" id="UP000007721">
    <property type="component" value="Chromosome"/>
</dbReference>
<accession>B9M1B1</accession>
<evidence type="ECO:0000256" key="4">
    <source>
        <dbReference type="ARBA" id="ARBA00022989"/>
    </source>
</evidence>
<feature type="transmembrane region" description="Helical" evidence="6">
    <location>
        <begin position="6"/>
        <end position="26"/>
    </location>
</feature>
<feature type="transmembrane region" description="Helical" evidence="6">
    <location>
        <begin position="148"/>
        <end position="173"/>
    </location>
</feature>
<organism evidence="7 8">
    <name type="scientific">Geotalea daltonii (strain DSM 22248 / JCM 15807 / FRC-32)</name>
    <name type="common">Geobacter daltonii</name>
    <dbReference type="NCBI Taxonomy" id="316067"/>
    <lineage>
        <taxon>Bacteria</taxon>
        <taxon>Pseudomonadati</taxon>
        <taxon>Thermodesulfobacteriota</taxon>
        <taxon>Desulfuromonadia</taxon>
        <taxon>Geobacterales</taxon>
        <taxon>Geobacteraceae</taxon>
        <taxon>Geotalea</taxon>
    </lineage>
</organism>